<dbReference type="AlphaFoldDB" id="A0A0G0MQD0"/>
<gene>
    <name evidence="2" type="ORF">UT34_C0001G0279</name>
</gene>
<comment type="caution">
    <text evidence="2">The sequence shown here is derived from an EMBL/GenBank/DDBJ whole genome shotgun (WGS) entry which is preliminary data.</text>
</comment>
<keyword evidence="1" id="KW-0378">Hydrolase</keyword>
<dbReference type="Proteomes" id="UP000034799">
    <property type="component" value="Unassembled WGS sequence"/>
</dbReference>
<protein>
    <recommendedName>
        <fullName evidence="4">Sortase family protein</fullName>
    </recommendedName>
</protein>
<dbReference type="GO" id="GO:0016787">
    <property type="term" value="F:hydrolase activity"/>
    <property type="evidence" value="ECO:0007669"/>
    <property type="project" value="UniProtKB-KW"/>
</dbReference>
<sequence length="234" mass="26690">MLKFLSKLASFLLLLSVIAGSLFFLIYPKYPEIKSTMDSLNANRLANNVALQLFTHISPADQTAIINDLQSSQALEHISIDEIVRLRNEGKILFNMEKQHTSLYIPSANIKGDVVDQEDVHGMERGFWHFPLSNEPGKRGNTVIIAHRFQYLPPRTDTFFNLDKVKVGDKIIVEQKNATFRYTVVSTKVVEKTDRSILVNYNDYRITLVTCTPLWTSRQRLVVTGKLDKIYGSI</sequence>
<dbReference type="EMBL" id="LBWK01000001">
    <property type="protein sequence ID" value="KKR06239.1"/>
    <property type="molecule type" value="Genomic_DNA"/>
</dbReference>
<reference evidence="2 3" key="1">
    <citation type="journal article" date="2015" name="Nature">
        <title>rRNA introns, odd ribosomes, and small enigmatic genomes across a large radiation of phyla.</title>
        <authorList>
            <person name="Brown C.T."/>
            <person name="Hug L.A."/>
            <person name="Thomas B.C."/>
            <person name="Sharon I."/>
            <person name="Castelle C.J."/>
            <person name="Singh A."/>
            <person name="Wilkins M.J."/>
            <person name="Williams K.H."/>
            <person name="Banfield J.F."/>
        </authorList>
    </citation>
    <scope>NUCLEOTIDE SEQUENCE [LARGE SCALE GENOMIC DNA]</scope>
</reference>
<organism evidence="2 3">
    <name type="scientific">candidate division WS6 bacterium GW2011_GWF2_39_15</name>
    <dbReference type="NCBI Taxonomy" id="1619100"/>
    <lineage>
        <taxon>Bacteria</taxon>
        <taxon>Candidatus Dojkabacteria</taxon>
    </lineage>
</organism>
<dbReference type="Gene3D" id="2.40.260.10">
    <property type="entry name" value="Sortase"/>
    <property type="match status" value="1"/>
</dbReference>
<evidence type="ECO:0008006" key="4">
    <source>
        <dbReference type="Google" id="ProtNLM"/>
    </source>
</evidence>
<evidence type="ECO:0000313" key="2">
    <source>
        <dbReference type="EMBL" id="KKR06239.1"/>
    </source>
</evidence>
<dbReference type="NCBIfam" id="TIGR01076">
    <property type="entry name" value="sortase_fam"/>
    <property type="match status" value="1"/>
</dbReference>
<dbReference type="InterPro" id="IPR005754">
    <property type="entry name" value="Sortase"/>
</dbReference>
<accession>A0A0G0MQD0</accession>
<evidence type="ECO:0000256" key="1">
    <source>
        <dbReference type="ARBA" id="ARBA00022801"/>
    </source>
</evidence>
<dbReference type="STRING" id="1619100.UT34_C0001G0279"/>
<dbReference type="InterPro" id="IPR023365">
    <property type="entry name" value="Sortase_dom-sf"/>
</dbReference>
<name>A0A0G0MQD0_9BACT</name>
<dbReference type="SUPFAM" id="SSF63817">
    <property type="entry name" value="Sortase"/>
    <property type="match status" value="1"/>
</dbReference>
<evidence type="ECO:0000313" key="3">
    <source>
        <dbReference type="Proteomes" id="UP000034799"/>
    </source>
</evidence>
<proteinExistence type="predicted"/>
<dbReference type="Pfam" id="PF04203">
    <property type="entry name" value="Sortase"/>
    <property type="match status" value="1"/>
</dbReference>